<sequence length="420" mass="45028">MLDDVTAAAAGRSPWPGEEPLAAAGGSPSPVEEPLAAARRRRAELVARAATDRRAACCVLGQQPGSVEKKVHSAQIVSSPPVYYGPAGPKGFQARLLLPSPPSFEASPPSSSSSRCNPERVGVPLGASPRGDQSSPYYPSLGSSLEVLLDDSKPDTSLSGDDQDRSLLLEKISPCQQGYGGLLKNLKSFTMDELAASISAIQSKENLLIHLPTEVNLGLLNPFGMIIIKRFDKTSPAELEEANLHITCWESRKHPNICQLIGDSSSDTELCLVYPFHYTTNLSELIKSGTELSILSRVSIALDVAKGLKHILDGEKSLKLEKLSAEFVWISVDVDGSLSAVIIDILGKVSASERDGYGNIMFDLGELMKELVPLSSKKDPVMCNCFSLIHQCISGNSDAQPCLDVLIGILESTREDIVAY</sequence>
<dbReference type="InterPro" id="IPR011009">
    <property type="entry name" value="Kinase-like_dom_sf"/>
</dbReference>
<feature type="compositionally biased region" description="Low complexity" evidence="1">
    <location>
        <begin position="103"/>
        <end position="114"/>
    </location>
</feature>
<dbReference type="Proteomes" id="UP000008021">
    <property type="component" value="Chromosome 2"/>
</dbReference>
<name>A0A0E0CEH2_9ORYZ</name>
<protein>
    <recommendedName>
        <fullName evidence="2">Serine-threonine/tyrosine-protein kinase catalytic domain-containing protein</fullName>
    </recommendedName>
</protein>
<accession>A0A0E0CEH2</accession>
<dbReference type="InterPro" id="IPR001245">
    <property type="entry name" value="Ser-Thr/Tyr_kinase_cat_dom"/>
</dbReference>
<evidence type="ECO:0000313" key="3">
    <source>
        <dbReference type="EnsemblPlants" id="OMERI02G01950.1"/>
    </source>
</evidence>
<dbReference type="AlphaFoldDB" id="A0A0E0CEH2"/>
<dbReference type="SUPFAM" id="SSF56112">
    <property type="entry name" value="Protein kinase-like (PK-like)"/>
    <property type="match status" value="1"/>
</dbReference>
<feature type="region of interest" description="Disordered" evidence="1">
    <location>
        <begin position="98"/>
        <end position="136"/>
    </location>
</feature>
<feature type="domain" description="Serine-threonine/tyrosine-protein kinase catalytic" evidence="2">
    <location>
        <begin position="226"/>
        <end position="311"/>
    </location>
</feature>
<dbReference type="Gramene" id="OMERI02G01950.1">
    <property type="protein sequence ID" value="OMERI02G01950.1"/>
    <property type="gene ID" value="OMERI02G01950"/>
</dbReference>
<reference evidence="3" key="1">
    <citation type="submission" date="2015-04" db="UniProtKB">
        <authorList>
            <consortium name="EnsemblPlants"/>
        </authorList>
    </citation>
    <scope>IDENTIFICATION</scope>
</reference>
<evidence type="ECO:0000259" key="2">
    <source>
        <dbReference type="Pfam" id="PF07714"/>
    </source>
</evidence>
<dbReference type="HOGENOM" id="CLU_654499_0_0_1"/>
<reference evidence="3" key="2">
    <citation type="submission" date="2018-05" db="EMBL/GenBank/DDBJ databases">
        <title>OmerRS3 (Oryza meridionalis Reference Sequence Version 3).</title>
        <authorList>
            <person name="Zhang J."/>
            <person name="Kudrna D."/>
            <person name="Lee S."/>
            <person name="Talag J."/>
            <person name="Welchert J."/>
            <person name="Wing R.A."/>
        </authorList>
    </citation>
    <scope>NUCLEOTIDE SEQUENCE [LARGE SCALE GENOMIC DNA]</scope>
    <source>
        <strain evidence="3">cv. OR44</strain>
    </source>
</reference>
<evidence type="ECO:0000313" key="4">
    <source>
        <dbReference type="Proteomes" id="UP000008021"/>
    </source>
</evidence>
<proteinExistence type="predicted"/>
<dbReference type="Pfam" id="PF07714">
    <property type="entry name" value="PK_Tyr_Ser-Thr"/>
    <property type="match status" value="1"/>
</dbReference>
<dbReference type="GO" id="GO:0004672">
    <property type="term" value="F:protein kinase activity"/>
    <property type="evidence" value="ECO:0007669"/>
    <property type="project" value="InterPro"/>
</dbReference>
<keyword evidence="4" id="KW-1185">Reference proteome</keyword>
<evidence type="ECO:0000256" key="1">
    <source>
        <dbReference type="SAM" id="MobiDB-lite"/>
    </source>
</evidence>
<organism evidence="3">
    <name type="scientific">Oryza meridionalis</name>
    <dbReference type="NCBI Taxonomy" id="40149"/>
    <lineage>
        <taxon>Eukaryota</taxon>
        <taxon>Viridiplantae</taxon>
        <taxon>Streptophyta</taxon>
        <taxon>Embryophyta</taxon>
        <taxon>Tracheophyta</taxon>
        <taxon>Spermatophyta</taxon>
        <taxon>Magnoliopsida</taxon>
        <taxon>Liliopsida</taxon>
        <taxon>Poales</taxon>
        <taxon>Poaceae</taxon>
        <taxon>BOP clade</taxon>
        <taxon>Oryzoideae</taxon>
        <taxon>Oryzeae</taxon>
        <taxon>Oryzinae</taxon>
        <taxon>Oryza</taxon>
    </lineage>
</organism>
<feature type="region of interest" description="Disordered" evidence="1">
    <location>
        <begin position="1"/>
        <end position="37"/>
    </location>
</feature>
<dbReference type="Gene3D" id="1.10.510.10">
    <property type="entry name" value="Transferase(Phosphotransferase) domain 1"/>
    <property type="match status" value="1"/>
</dbReference>
<dbReference type="EnsemblPlants" id="OMERI02G01950.1">
    <property type="protein sequence ID" value="OMERI02G01950.1"/>
    <property type="gene ID" value="OMERI02G01950"/>
</dbReference>